<protein>
    <recommendedName>
        <fullName evidence="4">Lipoprotein</fullName>
    </recommendedName>
</protein>
<feature type="chain" id="PRO_5046545553" description="Lipoprotein" evidence="1">
    <location>
        <begin position="30"/>
        <end position="128"/>
    </location>
</feature>
<comment type="caution">
    <text evidence="2">The sequence shown here is derived from an EMBL/GenBank/DDBJ whole genome shotgun (WGS) entry which is preliminary data.</text>
</comment>
<evidence type="ECO:0000313" key="2">
    <source>
        <dbReference type="EMBL" id="MCF3947474.1"/>
    </source>
</evidence>
<accession>A0ABS9E1M0</accession>
<reference evidence="2 3" key="1">
    <citation type="submission" date="2022-01" db="EMBL/GenBank/DDBJ databases">
        <authorList>
            <person name="Won M."/>
            <person name="Kim S.-J."/>
            <person name="Kwon S.-W."/>
        </authorList>
    </citation>
    <scope>NUCLEOTIDE SEQUENCE [LARGE SCALE GENOMIC DNA]</scope>
    <source>
        <strain evidence="2 3">KCTC 23505</strain>
    </source>
</reference>
<dbReference type="EMBL" id="JAKGBZ010000023">
    <property type="protein sequence ID" value="MCF3947474.1"/>
    <property type="molecule type" value="Genomic_DNA"/>
</dbReference>
<name>A0ABS9E1M0_9PROT</name>
<gene>
    <name evidence="2" type="ORF">L2A60_12380</name>
</gene>
<keyword evidence="1" id="KW-0732">Signal</keyword>
<organism evidence="2 3">
    <name type="scientific">Acidiphilium iwatense</name>
    <dbReference type="NCBI Taxonomy" id="768198"/>
    <lineage>
        <taxon>Bacteria</taxon>
        <taxon>Pseudomonadati</taxon>
        <taxon>Pseudomonadota</taxon>
        <taxon>Alphaproteobacteria</taxon>
        <taxon>Acetobacterales</taxon>
        <taxon>Acidocellaceae</taxon>
        <taxon>Acidiphilium</taxon>
    </lineage>
</organism>
<evidence type="ECO:0008006" key="4">
    <source>
        <dbReference type="Google" id="ProtNLM"/>
    </source>
</evidence>
<proteinExistence type="predicted"/>
<evidence type="ECO:0000256" key="1">
    <source>
        <dbReference type="SAM" id="SignalP"/>
    </source>
</evidence>
<sequence>MIGAWTFRALAVLGVIAGLAGCAATPPPAAVTDGRLPALTGTIVSARPVMLQVAGAEGGVLGALGAPRDADETLAPAIEFIVREAGGRIVSVIQPAPTVLHPGETVRILRGTVTRLAPLAPSAPEGQT</sequence>
<feature type="signal peptide" evidence="1">
    <location>
        <begin position="1"/>
        <end position="29"/>
    </location>
</feature>
<evidence type="ECO:0000313" key="3">
    <source>
        <dbReference type="Proteomes" id="UP001521209"/>
    </source>
</evidence>
<dbReference type="Proteomes" id="UP001521209">
    <property type="component" value="Unassembled WGS sequence"/>
</dbReference>
<keyword evidence="3" id="KW-1185">Reference proteome</keyword>
<dbReference type="RefSeq" id="WP_235704712.1">
    <property type="nucleotide sequence ID" value="NZ_JAKGBZ010000023.1"/>
</dbReference>